<comment type="catalytic activity">
    <reaction evidence="8 9">
        <text>D-sedoheptulose 7-phosphate + D-glyceraldehyde 3-phosphate = D-erythrose 4-phosphate + beta-D-fructose 6-phosphate</text>
        <dbReference type="Rhea" id="RHEA:17053"/>
        <dbReference type="ChEBI" id="CHEBI:16897"/>
        <dbReference type="ChEBI" id="CHEBI:57483"/>
        <dbReference type="ChEBI" id="CHEBI:57634"/>
        <dbReference type="ChEBI" id="CHEBI:59776"/>
        <dbReference type="EC" id="2.2.1.2"/>
    </reaction>
</comment>
<accession>A0A2W7PPP8</accession>
<dbReference type="InterPro" id="IPR018225">
    <property type="entry name" value="Transaldolase_AS"/>
</dbReference>
<keyword evidence="12" id="KW-1185">Reference proteome</keyword>
<evidence type="ECO:0000313" key="11">
    <source>
        <dbReference type="EMBL" id="PZX38068.1"/>
    </source>
</evidence>
<gene>
    <name evidence="9" type="primary">tal</name>
    <name evidence="11" type="ORF">LY56_03087</name>
</gene>
<evidence type="ECO:0000256" key="9">
    <source>
        <dbReference type="HAMAP-Rule" id="MF_00494"/>
    </source>
</evidence>
<dbReference type="GO" id="GO:0005975">
    <property type="term" value="P:carbohydrate metabolic process"/>
    <property type="evidence" value="ECO:0007669"/>
    <property type="project" value="InterPro"/>
</dbReference>
<reference evidence="11 12" key="1">
    <citation type="submission" date="2018-06" db="EMBL/GenBank/DDBJ databases">
        <title>Genomic Encyclopedia of Archaeal and Bacterial Type Strains, Phase II (KMG-II): from individual species to whole genera.</title>
        <authorList>
            <person name="Goeker M."/>
        </authorList>
    </citation>
    <scope>NUCLEOTIDE SEQUENCE [LARGE SCALE GENOMIC DNA]</scope>
    <source>
        <strain evidence="11 12">DSM 13087</strain>
    </source>
</reference>
<feature type="compositionally biased region" description="Polar residues" evidence="10">
    <location>
        <begin position="12"/>
        <end position="21"/>
    </location>
</feature>
<dbReference type="PANTHER" id="PTHR10683">
    <property type="entry name" value="TRANSALDOLASE"/>
    <property type="match status" value="1"/>
</dbReference>
<keyword evidence="7 9" id="KW-0704">Schiff base</keyword>
<dbReference type="PROSITE" id="PS00958">
    <property type="entry name" value="TRANSALDOLASE_2"/>
    <property type="match status" value="1"/>
</dbReference>
<dbReference type="PANTHER" id="PTHR10683:SF40">
    <property type="entry name" value="FRUCTOSE-6-PHOSPHATE ALDOLASE 1-RELATED"/>
    <property type="match status" value="1"/>
</dbReference>
<dbReference type="InterPro" id="IPR022999">
    <property type="entry name" value="Transaldolase_3B"/>
</dbReference>
<comment type="subcellular location">
    <subcellularLocation>
        <location evidence="1 9">Cytoplasm</location>
    </subcellularLocation>
</comment>
<dbReference type="EC" id="2.2.1.2" evidence="9"/>
<comment type="caution">
    <text evidence="11">The sequence shown here is derived from an EMBL/GenBank/DDBJ whole genome shotgun (WGS) entry which is preliminary data.</text>
</comment>
<dbReference type="GO" id="GO:0005737">
    <property type="term" value="C:cytoplasm"/>
    <property type="evidence" value="ECO:0007669"/>
    <property type="project" value="UniProtKB-SubCell"/>
</dbReference>
<dbReference type="PROSITE" id="PS01054">
    <property type="entry name" value="TRANSALDOLASE_1"/>
    <property type="match status" value="1"/>
</dbReference>
<feature type="region of interest" description="Disordered" evidence="10">
    <location>
        <begin position="1"/>
        <end position="25"/>
    </location>
</feature>
<comment type="pathway">
    <text evidence="2 9">Carbohydrate degradation; pentose phosphate pathway; D-glyceraldehyde 3-phosphate and beta-D-fructose 6-phosphate from D-ribose 5-phosphate and D-xylulose 5-phosphate (non-oxidative stage): step 2/3.</text>
</comment>
<evidence type="ECO:0000256" key="3">
    <source>
        <dbReference type="ARBA" id="ARBA00005740"/>
    </source>
</evidence>
<dbReference type="GO" id="GO:0016832">
    <property type="term" value="F:aldehyde-lyase activity"/>
    <property type="evidence" value="ECO:0007669"/>
    <property type="project" value="InterPro"/>
</dbReference>
<keyword evidence="5 9" id="KW-0808">Transferase</keyword>
<comment type="function">
    <text evidence="9">Transaldolase is important for the balance of metabolites in the pentose-phosphate pathway.</text>
</comment>
<dbReference type="Gene3D" id="3.20.20.70">
    <property type="entry name" value="Aldolase class I"/>
    <property type="match status" value="1"/>
</dbReference>
<dbReference type="GO" id="GO:0042182">
    <property type="term" value="P:ketone catabolic process"/>
    <property type="evidence" value="ECO:0007669"/>
    <property type="project" value="UniProtKB-ARBA"/>
</dbReference>
<protein>
    <recommendedName>
        <fullName evidence="9">Probable transaldolase</fullName>
        <ecNumber evidence="9">2.2.1.2</ecNumber>
    </recommendedName>
</protein>
<evidence type="ECO:0000256" key="1">
    <source>
        <dbReference type="ARBA" id="ARBA00004496"/>
    </source>
</evidence>
<keyword evidence="4 9" id="KW-0963">Cytoplasm</keyword>
<dbReference type="STRING" id="121821.GCA_001870675_03132"/>
<dbReference type="Proteomes" id="UP000249364">
    <property type="component" value="Unassembled WGS sequence"/>
</dbReference>
<feature type="active site" description="Schiff-base intermediate with substrate" evidence="9">
    <location>
        <position position="110"/>
    </location>
</feature>
<evidence type="ECO:0000313" key="12">
    <source>
        <dbReference type="Proteomes" id="UP000249364"/>
    </source>
</evidence>
<dbReference type="FunFam" id="3.20.20.70:FF:000018">
    <property type="entry name" value="Probable transaldolase"/>
    <property type="match status" value="1"/>
</dbReference>
<dbReference type="GO" id="GO:0004801">
    <property type="term" value="F:transaldolase activity"/>
    <property type="evidence" value="ECO:0007669"/>
    <property type="project" value="UniProtKB-UniRule"/>
</dbReference>
<organism evidence="11 12">
    <name type="scientific">Roseinatronobacter thiooxidans</name>
    <dbReference type="NCBI Taxonomy" id="121821"/>
    <lineage>
        <taxon>Bacteria</taxon>
        <taxon>Pseudomonadati</taxon>
        <taxon>Pseudomonadota</taxon>
        <taxon>Alphaproteobacteria</taxon>
        <taxon>Rhodobacterales</taxon>
        <taxon>Paracoccaceae</taxon>
        <taxon>Roseinatronobacter</taxon>
    </lineage>
</organism>
<dbReference type="SUPFAM" id="SSF51569">
    <property type="entry name" value="Aldolase"/>
    <property type="match status" value="1"/>
</dbReference>
<dbReference type="CDD" id="cd00956">
    <property type="entry name" value="Transaldolase_FSA"/>
    <property type="match status" value="1"/>
</dbReference>
<dbReference type="InterPro" id="IPR013785">
    <property type="entry name" value="Aldolase_TIM"/>
</dbReference>
<evidence type="ECO:0000256" key="6">
    <source>
        <dbReference type="ARBA" id="ARBA00023126"/>
    </source>
</evidence>
<evidence type="ECO:0000256" key="7">
    <source>
        <dbReference type="ARBA" id="ARBA00023270"/>
    </source>
</evidence>
<keyword evidence="6 9" id="KW-0570">Pentose shunt</keyword>
<dbReference type="HAMAP" id="MF_00494">
    <property type="entry name" value="Transaldolase_3b"/>
    <property type="match status" value="1"/>
</dbReference>
<dbReference type="UniPathway" id="UPA00115">
    <property type="reaction ID" value="UER00414"/>
</dbReference>
<dbReference type="InterPro" id="IPR004731">
    <property type="entry name" value="Transaldolase_3B/F6P_aldolase"/>
</dbReference>
<dbReference type="InterPro" id="IPR001585">
    <property type="entry name" value="TAL/FSA"/>
</dbReference>
<evidence type="ECO:0000256" key="2">
    <source>
        <dbReference type="ARBA" id="ARBA00004857"/>
    </source>
</evidence>
<dbReference type="AlphaFoldDB" id="A0A2W7PPP8"/>
<dbReference type="InterPro" id="IPR033919">
    <property type="entry name" value="TSA/FSA_arc/bac"/>
</dbReference>
<dbReference type="GO" id="GO:0006098">
    <property type="term" value="P:pentose-phosphate shunt"/>
    <property type="evidence" value="ECO:0007669"/>
    <property type="project" value="UniProtKB-UniRule"/>
</dbReference>
<name>A0A2W7PPP8_9RHOB</name>
<comment type="similarity">
    <text evidence="3 9">Belongs to the transaldolase family. Type 3B subfamily.</text>
</comment>
<evidence type="ECO:0000256" key="5">
    <source>
        <dbReference type="ARBA" id="ARBA00022679"/>
    </source>
</evidence>
<evidence type="ECO:0000256" key="8">
    <source>
        <dbReference type="ARBA" id="ARBA00048810"/>
    </source>
</evidence>
<dbReference type="NCBIfam" id="TIGR00875">
    <property type="entry name" value="fsa_talC_mipB"/>
    <property type="match status" value="1"/>
</dbReference>
<proteinExistence type="inferred from homology"/>
<dbReference type="Pfam" id="PF00923">
    <property type="entry name" value="TAL_FSA"/>
    <property type="match status" value="1"/>
</dbReference>
<sequence>MGKGGFRLGTASGMTRANSGRNPKGHDMKFFVDTADVDAIRDLNDLGMVDGVTTNPSLILKSGRDIIEVTREICGIVEGPVSAEVVALDADAMIAEGRKLAEIAPNITVKLPLTWDGLKACKVLSGEGKMVNVTLCFSANQALLAAKAGATFISPFIGRLDDIALDGCELIADIRTIYDNYGFETQILAASIRSVNHVLDVARIGADVMTAPPEVIRKLASHPLTDAGLAQFMKDWEKTGQKIL</sequence>
<evidence type="ECO:0000256" key="10">
    <source>
        <dbReference type="SAM" id="MobiDB-lite"/>
    </source>
</evidence>
<evidence type="ECO:0000256" key="4">
    <source>
        <dbReference type="ARBA" id="ARBA00022490"/>
    </source>
</evidence>
<dbReference type="EMBL" id="QKZQ01000018">
    <property type="protein sequence ID" value="PZX38068.1"/>
    <property type="molecule type" value="Genomic_DNA"/>
</dbReference>